<protein>
    <submittedName>
        <fullName evidence="1">Uncharacterized protein</fullName>
    </submittedName>
</protein>
<proteinExistence type="predicted"/>
<comment type="caution">
    <text evidence="1">The sequence shown here is derived from an EMBL/GenBank/DDBJ whole genome shotgun (WGS) entry which is preliminary data.</text>
</comment>
<reference evidence="1" key="1">
    <citation type="submission" date="2023-01" db="EMBL/GenBank/DDBJ databases">
        <title>The growth and conidiation of Purpureocillium lavendulum are regulated by nitrogen source and histone H3K14 acetylation.</title>
        <authorList>
            <person name="Tang P."/>
            <person name="Han J."/>
            <person name="Zhang C."/>
            <person name="Tang P."/>
            <person name="Qi F."/>
            <person name="Zhang K."/>
            <person name="Liang L."/>
        </authorList>
    </citation>
    <scope>NUCLEOTIDE SEQUENCE</scope>
    <source>
        <strain evidence="1">YMF1.00683</strain>
    </source>
</reference>
<accession>A0AB34FJ36</accession>
<organism evidence="1 2">
    <name type="scientific">Purpureocillium lavendulum</name>
    <dbReference type="NCBI Taxonomy" id="1247861"/>
    <lineage>
        <taxon>Eukaryota</taxon>
        <taxon>Fungi</taxon>
        <taxon>Dikarya</taxon>
        <taxon>Ascomycota</taxon>
        <taxon>Pezizomycotina</taxon>
        <taxon>Sordariomycetes</taxon>
        <taxon>Hypocreomycetidae</taxon>
        <taxon>Hypocreales</taxon>
        <taxon>Ophiocordycipitaceae</taxon>
        <taxon>Purpureocillium</taxon>
    </lineage>
</organism>
<dbReference type="EMBL" id="JAQHRD010000007">
    <property type="protein sequence ID" value="KAJ6438950.1"/>
    <property type="molecule type" value="Genomic_DNA"/>
</dbReference>
<sequence>MTCGLAAGLIKIGLQESGTTATPVVQISKVTIFLLNSSYLIHGLLRIDQATRVTPPPPAQIRRVVASDVQTTDPGVPRSRGVGALDWFTVAVACSAGCIIESSHLATVITIQLSNMTVS</sequence>
<dbReference type="Proteomes" id="UP001163105">
    <property type="component" value="Unassembled WGS sequence"/>
</dbReference>
<dbReference type="AlphaFoldDB" id="A0AB34FJ36"/>
<gene>
    <name evidence="1" type="ORF">O9K51_08352</name>
</gene>
<name>A0AB34FJ36_9HYPO</name>
<evidence type="ECO:0000313" key="2">
    <source>
        <dbReference type="Proteomes" id="UP001163105"/>
    </source>
</evidence>
<keyword evidence="2" id="KW-1185">Reference proteome</keyword>
<evidence type="ECO:0000313" key="1">
    <source>
        <dbReference type="EMBL" id="KAJ6438950.1"/>
    </source>
</evidence>